<keyword evidence="13" id="KW-1185">Reference proteome</keyword>
<evidence type="ECO:0000256" key="6">
    <source>
        <dbReference type="ARBA" id="ARBA00022837"/>
    </source>
</evidence>
<dbReference type="EMBL" id="BSDI01000060">
    <property type="protein sequence ID" value="GLI02361.1"/>
    <property type="molecule type" value="Genomic_DNA"/>
</dbReference>
<evidence type="ECO:0000313" key="12">
    <source>
        <dbReference type="EMBL" id="GLI02361.1"/>
    </source>
</evidence>
<dbReference type="SUPFAM" id="SSF51126">
    <property type="entry name" value="Pectin lyase-like"/>
    <property type="match status" value="1"/>
</dbReference>
<comment type="cofactor">
    <cofactor evidence="1">
        <name>Ca(2+)</name>
        <dbReference type="ChEBI" id="CHEBI:29108"/>
    </cofactor>
</comment>
<dbReference type="InterPro" id="IPR052052">
    <property type="entry name" value="Polysaccharide_Lyase_9"/>
</dbReference>
<dbReference type="Pfam" id="PF13229">
    <property type="entry name" value="Beta_helix"/>
    <property type="match status" value="1"/>
</dbReference>
<dbReference type="InterPro" id="IPR011050">
    <property type="entry name" value="Pectin_lyase_fold/virulence"/>
</dbReference>
<evidence type="ECO:0000256" key="3">
    <source>
        <dbReference type="ARBA" id="ARBA00022525"/>
    </source>
</evidence>
<evidence type="ECO:0000256" key="8">
    <source>
        <dbReference type="ARBA" id="ARBA00038263"/>
    </source>
</evidence>
<dbReference type="InterPro" id="IPR012334">
    <property type="entry name" value="Pectin_lyas_fold"/>
</dbReference>
<dbReference type="InterPro" id="IPR007627">
    <property type="entry name" value="RNA_pol_sigma70_r2"/>
</dbReference>
<name>A0ABQ5R9X2_9ACTN</name>
<proteinExistence type="inferred from homology"/>
<organism evidence="12 13">
    <name type="scientific">Phytohabitans aurantiacus</name>
    <dbReference type="NCBI Taxonomy" id="3016789"/>
    <lineage>
        <taxon>Bacteria</taxon>
        <taxon>Bacillati</taxon>
        <taxon>Actinomycetota</taxon>
        <taxon>Actinomycetes</taxon>
        <taxon>Micromonosporales</taxon>
        <taxon>Micromonosporaceae</taxon>
    </lineage>
</organism>
<comment type="caution">
    <text evidence="12">The sequence shown here is derived from an EMBL/GenBank/DDBJ whole genome shotgun (WGS) entry which is preliminary data.</text>
</comment>
<dbReference type="Gene3D" id="2.160.20.10">
    <property type="entry name" value="Single-stranded right-handed beta-helix, Pectin lyase-like"/>
    <property type="match status" value="1"/>
</dbReference>
<keyword evidence="3" id="KW-0964">Secreted</keyword>
<evidence type="ECO:0000256" key="2">
    <source>
        <dbReference type="ARBA" id="ARBA00004613"/>
    </source>
</evidence>
<accession>A0ABQ5R9X2</accession>
<evidence type="ECO:0000313" key="13">
    <source>
        <dbReference type="Proteomes" id="UP001144280"/>
    </source>
</evidence>
<feature type="region of interest" description="Disordered" evidence="9">
    <location>
        <begin position="629"/>
        <end position="716"/>
    </location>
</feature>
<dbReference type="PANTHER" id="PTHR40088">
    <property type="entry name" value="PECTATE LYASE (EUROFUNG)"/>
    <property type="match status" value="1"/>
</dbReference>
<comment type="similarity">
    <text evidence="8">Belongs to the polysaccharide lyase 9 family.</text>
</comment>
<keyword evidence="7" id="KW-0456">Lyase</keyword>
<dbReference type="InterPro" id="IPR013325">
    <property type="entry name" value="RNA_pol_sigma_r2"/>
</dbReference>
<feature type="compositionally biased region" description="Polar residues" evidence="9">
    <location>
        <begin position="658"/>
        <end position="667"/>
    </location>
</feature>
<dbReference type="SMART" id="SM00710">
    <property type="entry name" value="PbH1"/>
    <property type="match status" value="6"/>
</dbReference>
<dbReference type="Pfam" id="PF04542">
    <property type="entry name" value="Sigma70_r2"/>
    <property type="match status" value="1"/>
</dbReference>
<evidence type="ECO:0000259" key="10">
    <source>
        <dbReference type="Pfam" id="PF04542"/>
    </source>
</evidence>
<dbReference type="Gene3D" id="1.10.1740.10">
    <property type="match status" value="1"/>
</dbReference>
<sequence>MTHSEAPDVTVLVRAAQAGSRDALNELVATHLPVIYNVISRALNGHTDVDDVVQETMVRIIAGLPGLRDPDRFRSWAVTIAYRQLHLYLRNRRKAMVRVEDAPPDVPDPDGDFAEQTVTTLVLDGQRQELAEAVRWLEGADRQLLALWWQEAAGELTRAELATALAVKPKHAAVRVRRLRERLDAARGVVRAMRARPRCAQLATLLQSWNGVADPLWRKRLIRHTRDCPQCDVHRHGLATLEDLALGASALPVPVAVVEGLRIALEAATPAAPSLLHAVQGFLHNKVAVLAATTAVASGGFAYAVYHEPASTPPGATATVSPTAATRKLVPQPPALAASPTAAATPTSVPAAFSGVAVADVYVAVNGSDAGDGSIDRPYASLAKAVAVVRPGQTIALRGGTYRSADPVVIDTNGTPERRITVSNYRDERPVIDASRVPAGSWAVTHRGGYWTVQGLEIKNSSSHAYVCVSCRGNTFRRLSIHDNVRSGLTLRDPGTVDNQVLDSDFYRNYDPADQGRSGVGLAIKFGAGAGNVVRGCRAFDNADSGFDLGEFADAVRLEYNWAYGNGVNRWSAPIWQSNADGFHLGGGPPAPHVLRHNASWANAGHGFSDGGNSGRLELSNNTAFRNGGTGFHLPTAPSTVRSNASVDNARDAELRTGTGSSRNTWDGGSWAASAFESTDPSGAQGQRRPDGRLPSTDYLTTGRGVGASMREPGTS</sequence>
<evidence type="ECO:0008006" key="14">
    <source>
        <dbReference type="Google" id="ProtNLM"/>
    </source>
</evidence>
<keyword evidence="4" id="KW-0479">Metal-binding</keyword>
<feature type="domain" description="Right handed beta helix" evidence="11">
    <location>
        <begin position="448"/>
        <end position="623"/>
    </location>
</feature>
<dbReference type="PANTHER" id="PTHR40088:SF1">
    <property type="entry name" value="PECTATE LYASE PEL9"/>
    <property type="match status" value="1"/>
</dbReference>
<gene>
    <name evidence="12" type="ORF">Pa4123_76390</name>
</gene>
<feature type="compositionally biased region" description="Polar residues" evidence="9">
    <location>
        <begin position="676"/>
        <end position="685"/>
    </location>
</feature>
<protein>
    <recommendedName>
        <fullName evidence="14">RNA polymerase sigma factor</fullName>
    </recommendedName>
</protein>
<evidence type="ECO:0000256" key="5">
    <source>
        <dbReference type="ARBA" id="ARBA00022729"/>
    </source>
</evidence>
<evidence type="ECO:0000256" key="9">
    <source>
        <dbReference type="SAM" id="MobiDB-lite"/>
    </source>
</evidence>
<dbReference type="NCBIfam" id="TIGR02937">
    <property type="entry name" value="sigma70-ECF"/>
    <property type="match status" value="1"/>
</dbReference>
<dbReference type="Proteomes" id="UP001144280">
    <property type="component" value="Unassembled WGS sequence"/>
</dbReference>
<reference evidence="12" key="1">
    <citation type="submission" date="2022-12" db="EMBL/GenBank/DDBJ databases">
        <title>New Phytohabitans aurantiacus sp. RD004123 nov., an actinomycete isolated from soil.</title>
        <authorList>
            <person name="Triningsih D.W."/>
            <person name="Harunari E."/>
            <person name="Igarashi Y."/>
        </authorList>
    </citation>
    <scope>NUCLEOTIDE SEQUENCE</scope>
    <source>
        <strain evidence="12">RD004123</strain>
    </source>
</reference>
<comment type="subcellular location">
    <subcellularLocation>
        <location evidence="2">Secreted</location>
    </subcellularLocation>
</comment>
<feature type="domain" description="RNA polymerase sigma-70 region 2" evidence="10">
    <location>
        <begin position="27"/>
        <end position="94"/>
    </location>
</feature>
<evidence type="ECO:0000256" key="4">
    <source>
        <dbReference type="ARBA" id="ARBA00022723"/>
    </source>
</evidence>
<dbReference type="InterPro" id="IPR014284">
    <property type="entry name" value="RNA_pol_sigma-70_dom"/>
</dbReference>
<dbReference type="InterPro" id="IPR039448">
    <property type="entry name" value="Beta_helix"/>
</dbReference>
<dbReference type="InterPro" id="IPR006626">
    <property type="entry name" value="PbH1"/>
</dbReference>
<keyword evidence="5" id="KW-0732">Signal</keyword>
<keyword evidence="6" id="KW-0106">Calcium</keyword>
<evidence type="ECO:0000256" key="7">
    <source>
        <dbReference type="ARBA" id="ARBA00023239"/>
    </source>
</evidence>
<dbReference type="SUPFAM" id="SSF88946">
    <property type="entry name" value="Sigma2 domain of RNA polymerase sigma factors"/>
    <property type="match status" value="1"/>
</dbReference>
<feature type="compositionally biased region" description="Polar residues" evidence="9">
    <location>
        <begin position="637"/>
        <end position="647"/>
    </location>
</feature>
<evidence type="ECO:0000256" key="1">
    <source>
        <dbReference type="ARBA" id="ARBA00001913"/>
    </source>
</evidence>
<evidence type="ECO:0000259" key="11">
    <source>
        <dbReference type="Pfam" id="PF13229"/>
    </source>
</evidence>